<accession>A0A1M6NXZ5</accession>
<dbReference type="PANTHER" id="PTHR30146:SF24">
    <property type="entry name" value="XYLOSE OPERON REGULATORY PROTEIN"/>
    <property type="match status" value="1"/>
</dbReference>
<evidence type="ECO:0000313" key="6">
    <source>
        <dbReference type="EMBL" id="SHK00508.1"/>
    </source>
</evidence>
<dbReference type="EMBL" id="FQZY01000025">
    <property type="protein sequence ID" value="SHK00508.1"/>
    <property type="molecule type" value="Genomic_DNA"/>
</dbReference>
<dbReference type="SUPFAM" id="SSF47413">
    <property type="entry name" value="lambda repressor-like DNA-binding domains"/>
    <property type="match status" value="1"/>
</dbReference>
<dbReference type="PROSITE" id="PS50943">
    <property type="entry name" value="HTH_CROC1"/>
    <property type="match status" value="1"/>
</dbReference>
<keyword evidence="7" id="KW-1185">Reference proteome</keyword>
<proteinExistence type="predicted"/>
<protein>
    <submittedName>
        <fullName evidence="6">Transcriptional regulator, LacI family</fullName>
    </submittedName>
</protein>
<dbReference type="Pfam" id="PF13377">
    <property type="entry name" value="Peripla_BP_3"/>
    <property type="match status" value="1"/>
</dbReference>
<dbReference type="InterPro" id="IPR010982">
    <property type="entry name" value="Lambda_DNA-bd_dom_sf"/>
</dbReference>
<feature type="domain" description="HTH cro/C1-type" evidence="5">
    <location>
        <begin position="2"/>
        <end position="47"/>
    </location>
</feature>
<dbReference type="SMART" id="SM00354">
    <property type="entry name" value="HTH_LACI"/>
    <property type="match status" value="1"/>
</dbReference>
<organism evidence="6 7">
    <name type="scientific">Hespellia stercorisuis DSM 15480</name>
    <dbReference type="NCBI Taxonomy" id="1121950"/>
    <lineage>
        <taxon>Bacteria</taxon>
        <taxon>Bacillati</taxon>
        <taxon>Bacillota</taxon>
        <taxon>Clostridia</taxon>
        <taxon>Lachnospirales</taxon>
        <taxon>Lachnospiraceae</taxon>
        <taxon>Hespellia</taxon>
    </lineage>
</organism>
<dbReference type="GO" id="GO:0003700">
    <property type="term" value="F:DNA-binding transcription factor activity"/>
    <property type="evidence" value="ECO:0007669"/>
    <property type="project" value="TreeGrafter"/>
</dbReference>
<dbReference type="Gene3D" id="3.40.50.2300">
    <property type="match status" value="2"/>
</dbReference>
<name>A0A1M6NXZ5_9FIRM</name>
<evidence type="ECO:0000259" key="5">
    <source>
        <dbReference type="PROSITE" id="PS50943"/>
    </source>
</evidence>
<dbReference type="InterPro" id="IPR001387">
    <property type="entry name" value="Cro/C1-type_HTH"/>
</dbReference>
<keyword evidence="2" id="KW-0238">DNA-binding</keyword>
<dbReference type="Pfam" id="PF00356">
    <property type="entry name" value="LacI"/>
    <property type="match status" value="1"/>
</dbReference>
<dbReference type="SUPFAM" id="SSF53822">
    <property type="entry name" value="Periplasmic binding protein-like I"/>
    <property type="match status" value="1"/>
</dbReference>
<evidence type="ECO:0000259" key="4">
    <source>
        <dbReference type="PROSITE" id="PS50932"/>
    </source>
</evidence>
<dbReference type="GO" id="GO:0000976">
    <property type="term" value="F:transcription cis-regulatory region binding"/>
    <property type="evidence" value="ECO:0007669"/>
    <property type="project" value="TreeGrafter"/>
</dbReference>
<evidence type="ECO:0000256" key="2">
    <source>
        <dbReference type="ARBA" id="ARBA00023125"/>
    </source>
</evidence>
<dbReference type="PANTHER" id="PTHR30146">
    <property type="entry name" value="LACI-RELATED TRANSCRIPTIONAL REPRESSOR"/>
    <property type="match status" value="1"/>
</dbReference>
<dbReference type="Proteomes" id="UP000184301">
    <property type="component" value="Unassembled WGS sequence"/>
</dbReference>
<feature type="domain" description="HTH lacI-type" evidence="4">
    <location>
        <begin position="2"/>
        <end position="57"/>
    </location>
</feature>
<reference evidence="6 7" key="1">
    <citation type="submission" date="2016-11" db="EMBL/GenBank/DDBJ databases">
        <authorList>
            <person name="Jaros S."/>
            <person name="Januszkiewicz K."/>
            <person name="Wedrychowicz H."/>
        </authorList>
    </citation>
    <scope>NUCLEOTIDE SEQUENCE [LARGE SCALE GENOMIC DNA]</scope>
    <source>
        <strain evidence="6 7">DSM 15480</strain>
    </source>
</reference>
<keyword evidence="3" id="KW-0804">Transcription</keyword>
<dbReference type="CDD" id="cd01392">
    <property type="entry name" value="HTH_LacI"/>
    <property type="match status" value="1"/>
</dbReference>
<dbReference type="InterPro" id="IPR000843">
    <property type="entry name" value="HTH_LacI"/>
</dbReference>
<dbReference type="InterPro" id="IPR028082">
    <property type="entry name" value="Peripla_BP_I"/>
</dbReference>
<gene>
    <name evidence="6" type="ORF">SAMN02745243_01960</name>
</gene>
<evidence type="ECO:0000313" key="7">
    <source>
        <dbReference type="Proteomes" id="UP000184301"/>
    </source>
</evidence>
<dbReference type="STRING" id="1121950.SAMN02745243_01960"/>
<dbReference type="PROSITE" id="PS50932">
    <property type="entry name" value="HTH_LACI_2"/>
    <property type="match status" value="1"/>
</dbReference>
<dbReference type="OrthoDB" id="9796186at2"/>
<keyword evidence="1" id="KW-0805">Transcription regulation</keyword>
<sequence length="340" mass="38945">MITIKEIAAMLDISTTTVSNVIHGKTKEVSPETIDRVQHVLEEYEYVPNINARNLARNRSKIIGIAIKSRKGHFAEQNLIKDAFTSELLGAIERAVKEAGYFLMIYISDEITETLNYIATWNVDGLIVLGLMNDDCIQVRDKCKKPLVFIDSYFFEEIMNYCNIGLEDEKGAYEMTKYLIDQGHRRIAFVSDSCVAVERERFHGYRKALKEAGITYHDEDFLFLNNLEDENENGLKRILNLTKTYTAFECSADFHAARVINYFHDHGVKVPEDASVTGFDDNIYSKFVRPQITTVHQNPELKGRLAVELLVEQIKNHDTAKKKVILPVELKIRDSVKTIK</sequence>
<dbReference type="AlphaFoldDB" id="A0A1M6NXZ5"/>
<dbReference type="CDD" id="cd06267">
    <property type="entry name" value="PBP1_LacI_sugar_binding-like"/>
    <property type="match status" value="1"/>
</dbReference>
<evidence type="ECO:0000256" key="3">
    <source>
        <dbReference type="ARBA" id="ARBA00023163"/>
    </source>
</evidence>
<dbReference type="Gene3D" id="1.10.260.40">
    <property type="entry name" value="lambda repressor-like DNA-binding domains"/>
    <property type="match status" value="1"/>
</dbReference>
<dbReference type="InterPro" id="IPR046335">
    <property type="entry name" value="LacI/GalR-like_sensor"/>
</dbReference>
<dbReference type="RefSeq" id="WP_073109335.1">
    <property type="nucleotide sequence ID" value="NZ_FQZY01000025.1"/>
</dbReference>
<evidence type="ECO:0000256" key="1">
    <source>
        <dbReference type="ARBA" id="ARBA00023015"/>
    </source>
</evidence>